<gene>
    <name evidence="1" type="ORF">BST26_19035</name>
</gene>
<comment type="caution">
    <text evidence="1">The sequence shown here is derived from an EMBL/GenBank/DDBJ whole genome shotgun (WGS) entry which is preliminary data.</text>
</comment>
<dbReference type="STRING" id="444597.BST26_19035"/>
<name>A0A1X0CZ28_9MYCO</name>
<evidence type="ECO:0000313" key="2">
    <source>
        <dbReference type="Proteomes" id="UP000192801"/>
    </source>
</evidence>
<reference evidence="1 2" key="1">
    <citation type="submission" date="2016-12" db="EMBL/GenBank/DDBJ databases">
        <title>The new phylogeny of genus Mycobacterium.</title>
        <authorList>
            <person name="Tortoli E."/>
            <person name="Trovato A."/>
            <person name="Cirillo D.M."/>
        </authorList>
    </citation>
    <scope>NUCLEOTIDE SEQUENCE [LARGE SCALE GENOMIC DNA]</scope>
    <source>
        <strain evidence="1 2">DSM 45130</strain>
    </source>
</reference>
<dbReference type="EMBL" id="MVHS01000066">
    <property type="protein sequence ID" value="ORA65182.1"/>
    <property type="molecule type" value="Genomic_DNA"/>
</dbReference>
<dbReference type="OrthoDB" id="4703397at2"/>
<accession>A0A1X0CZ28</accession>
<keyword evidence="2" id="KW-1185">Reference proteome</keyword>
<evidence type="ECO:0000313" key="1">
    <source>
        <dbReference type="EMBL" id="ORA65182.1"/>
    </source>
</evidence>
<dbReference type="Proteomes" id="UP000192801">
    <property type="component" value="Unassembled WGS sequence"/>
</dbReference>
<organism evidence="1 2">
    <name type="scientific">Mycolicibacterium insubricum</name>
    <dbReference type="NCBI Taxonomy" id="444597"/>
    <lineage>
        <taxon>Bacteria</taxon>
        <taxon>Bacillati</taxon>
        <taxon>Actinomycetota</taxon>
        <taxon>Actinomycetes</taxon>
        <taxon>Mycobacteriales</taxon>
        <taxon>Mycobacteriaceae</taxon>
        <taxon>Mycolicibacterium</taxon>
    </lineage>
</organism>
<proteinExistence type="predicted"/>
<sequence>MALLGRGPAVAVEVVPAVAAPRQRVTARVFTGRRITRVRSVVLDWGYTNVYRYHWAGRADSPMIAAGEAAWLASDIGTNATGERDAEEWVSVSRTDVTFSGDEFGGATATFRVPSWAPASSPELVRWACRVRVERDGRDVDGHGEFSVRIGRGDVTAPEAVAESIMGDRETVIEIDLTSTVFAAGELIGGQVRLLPTADLPDGDVGVCWRRCRESHPLTRTPSRGGGYDGPVLRLAKRVPLRAGKPVVLPFELPLPENAAPSASAVHSSMAWFVQARLFYAGFSAHLTERVLRPIVVVNGPATAG</sequence>
<protein>
    <submittedName>
        <fullName evidence="1">Uncharacterized protein</fullName>
    </submittedName>
</protein>
<dbReference type="AlphaFoldDB" id="A0A1X0CZ28"/>
<dbReference type="RefSeq" id="WP_083033222.1">
    <property type="nucleotide sequence ID" value="NZ_AP022618.1"/>
</dbReference>